<organism evidence="2 3">
    <name type="scientific">Devosia enhydra</name>
    <dbReference type="NCBI Taxonomy" id="665118"/>
    <lineage>
        <taxon>Bacteria</taxon>
        <taxon>Pseudomonadati</taxon>
        <taxon>Pseudomonadota</taxon>
        <taxon>Alphaproteobacteria</taxon>
        <taxon>Hyphomicrobiales</taxon>
        <taxon>Devosiaceae</taxon>
        <taxon>Devosia</taxon>
    </lineage>
</organism>
<name>A0A1K2I1T4_9HYPH</name>
<sequence>MALTPVERLEAIIAGERTDRIPASVWFHFGSEHLPPEAVARLHADYQRAYGWDFLKVMADYRIALPDAAFTGNAIDPGLLLTGTDWDAQFRAQRQVIAWLRADLGPSIPLFDTLYSPWMQLLRHLGRDQRQALLARPDIAQVLLVRLTDATCRHIDRLRDEGVFGVFFATTAASGAEGDAHLLQSAGDIRILAHAEGLARILHVHGSGIALDRVAAYPREIIHCDDHDPANPGLAALRMAGARAVMGGLPTTALTGLGLPALRQAIIDAITAAGPAGLMLAPGCSVSPSVSGRTLATIRDWRP</sequence>
<dbReference type="STRING" id="665118.SAMN02983003_3390"/>
<dbReference type="GO" id="GO:0006779">
    <property type="term" value="P:porphyrin-containing compound biosynthetic process"/>
    <property type="evidence" value="ECO:0007669"/>
    <property type="project" value="InterPro"/>
</dbReference>
<dbReference type="OrthoDB" id="7375127at2"/>
<protein>
    <submittedName>
        <fullName evidence="2">Uroporphyrinogen decarboxylase (URO-D)</fullName>
    </submittedName>
</protein>
<reference evidence="2 3" key="1">
    <citation type="submission" date="2016-11" db="EMBL/GenBank/DDBJ databases">
        <authorList>
            <person name="Jaros S."/>
            <person name="Januszkiewicz K."/>
            <person name="Wedrychowicz H."/>
        </authorList>
    </citation>
    <scope>NUCLEOTIDE SEQUENCE [LARGE SCALE GENOMIC DNA]</scope>
    <source>
        <strain evidence="2 3">ATCC 23634</strain>
    </source>
</reference>
<accession>A0A1K2I1T4</accession>
<dbReference type="Proteomes" id="UP000183447">
    <property type="component" value="Unassembled WGS sequence"/>
</dbReference>
<dbReference type="Gene3D" id="3.20.20.210">
    <property type="match status" value="1"/>
</dbReference>
<keyword evidence="3" id="KW-1185">Reference proteome</keyword>
<feature type="domain" description="Uroporphyrinogen decarboxylase (URO-D)" evidence="1">
    <location>
        <begin position="92"/>
        <end position="296"/>
    </location>
</feature>
<dbReference type="InterPro" id="IPR038071">
    <property type="entry name" value="UROD/MetE-like_sf"/>
</dbReference>
<evidence type="ECO:0000259" key="1">
    <source>
        <dbReference type="Pfam" id="PF01208"/>
    </source>
</evidence>
<dbReference type="EMBL" id="FPKU01000003">
    <property type="protein sequence ID" value="SFZ86215.1"/>
    <property type="molecule type" value="Genomic_DNA"/>
</dbReference>
<dbReference type="GO" id="GO:0004853">
    <property type="term" value="F:uroporphyrinogen decarboxylase activity"/>
    <property type="evidence" value="ECO:0007669"/>
    <property type="project" value="InterPro"/>
</dbReference>
<dbReference type="AlphaFoldDB" id="A0A1K2I1T4"/>
<dbReference type="RefSeq" id="WP_072345639.1">
    <property type="nucleotide sequence ID" value="NZ_FPKU01000003.1"/>
</dbReference>
<dbReference type="Pfam" id="PF01208">
    <property type="entry name" value="URO-D"/>
    <property type="match status" value="1"/>
</dbReference>
<evidence type="ECO:0000313" key="3">
    <source>
        <dbReference type="Proteomes" id="UP000183447"/>
    </source>
</evidence>
<proteinExistence type="predicted"/>
<evidence type="ECO:0000313" key="2">
    <source>
        <dbReference type="EMBL" id="SFZ86215.1"/>
    </source>
</evidence>
<dbReference type="InterPro" id="IPR000257">
    <property type="entry name" value="Uroporphyrinogen_deCOase"/>
</dbReference>
<dbReference type="SUPFAM" id="SSF51726">
    <property type="entry name" value="UROD/MetE-like"/>
    <property type="match status" value="1"/>
</dbReference>
<gene>
    <name evidence="2" type="ORF">SAMN02983003_3390</name>
</gene>